<reference evidence="10 11" key="1">
    <citation type="submission" date="2019-03" db="EMBL/GenBank/DDBJ databases">
        <title>Draft genome sequences of novel Actinobacteria.</title>
        <authorList>
            <person name="Sahin N."/>
            <person name="Ay H."/>
            <person name="Saygin H."/>
        </authorList>
    </citation>
    <scope>NUCLEOTIDE SEQUENCE [LARGE SCALE GENOMIC DNA]</scope>
    <source>
        <strain evidence="10 11">JCM 13523</strain>
    </source>
</reference>
<evidence type="ECO:0000256" key="1">
    <source>
        <dbReference type="ARBA" id="ARBA00008761"/>
    </source>
</evidence>
<sequence>MSRFRLSPTREQEAMLAEHCRHARFVWNLALEQWSMWRQGRRTRPPRYVEQARQLTDARADNGWLRLGSQMVQQQALRDFAQAVSNFFAGTHRRPTWRKEGVNEGFRIVGGAAQRVERLNRRWARVLIPKVGWVRLRLSRPLPERRSYRVTCDRSGRWHIAFAAIPPPIAAPGTGEIVGIDRGIAVSATLSTGEMLKCPDLNDSETSRLRRLQRRLARCQRGSSRRAKVRRSIARLKARGADRRKDWVEKTSTAIARRFDIIRVESLHIRNMTRSASGTVKAPGRRVAQKRGLNRGILANGWGQLVTRLEQKAAGRVERVPAAYTSQTCSRCRYSAPENRKSQAVFECRACGYRANADVNAAVNIAAGRSVTARGADAVLSAQKREPQLTTSA</sequence>
<protein>
    <submittedName>
        <fullName evidence="10">Transposase</fullName>
    </submittedName>
</protein>
<feature type="domain" description="Transposase putative helix-turn-helix" evidence="9">
    <location>
        <begin position="3"/>
        <end position="39"/>
    </location>
</feature>
<evidence type="ECO:0000313" key="10">
    <source>
        <dbReference type="EMBL" id="TDD57801.1"/>
    </source>
</evidence>
<dbReference type="Pfam" id="PF01385">
    <property type="entry name" value="OrfB_IS605"/>
    <property type="match status" value="1"/>
</dbReference>
<evidence type="ECO:0000256" key="5">
    <source>
        <dbReference type="ARBA" id="ARBA00023125"/>
    </source>
</evidence>
<evidence type="ECO:0000256" key="4">
    <source>
        <dbReference type="ARBA" id="ARBA00022833"/>
    </source>
</evidence>
<dbReference type="Proteomes" id="UP000295124">
    <property type="component" value="Unassembled WGS sequence"/>
</dbReference>
<dbReference type="InterPro" id="IPR010095">
    <property type="entry name" value="Cas12f1-like_TNB"/>
</dbReference>
<organism evidence="10 11">
    <name type="scientific">Kribbella antibiotica</name>
    <dbReference type="NCBI Taxonomy" id="190195"/>
    <lineage>
        <taxon>Bacteria</taxon>
        <taxon>Bacillati</taxon>
        <taxon>Actinomycetota</taxon>
        <taxon>Actinomycetes</taxon>
        <taxon>Propionibacteriales</taxon>
        <taxon>Kribbellaceae</taxon>
        <taxon>Kribbella</taxon>
    </lineage>
</organism>
<dbReference type="GO" id="GO:0003677">
    <property type="term" value="F:DNA binding"/>
    <property type="evidence" value="ECO:0007669"/>
    <property type="project" value="UniProtKB-KW"/>
</dbReference>
<evidence type="ECO:0000259" key="8">
    <source>
        <dbReference type="Pfam" id="PF07282"/>
    </source>
</evidence>
<feature type="domain" description="Cas12f1-like TNB" evidence="8">
    <location>
        <begin position="302"/>
        <end position="365"/>
    </location>
</feature>
<keyword evidence="2" id="KW-0815">Transposition</keyword>
<dbReference type="GO" id="GO:0032196">
    <property type="term" value="P:transposition"/>
    <property type="evidence" value="ECO:0007669"/>
    <property type="project" value="UniProtKB-KW"/>
</dbReference>
<dbReference type="GO" id="GO:0006310">
    <property type="term" value="P:DNA recombination"/>
    <property type="evidence" value="ECO:0007669"/>
    <property type="project" value="UniProtKB-KW"/>
</dbReference>
<dbReference type="Pfam" id="PF12323">
    <property type="entry name" value="HTH_OrfB_IS605"/>
    <property type="match status" value="1"/>
</dbReference>
<gene>
    <name evidence="10" type="ORF">E1263_22025</name>
</gene>
<evidence type="ECO:0000256" key="2">
    <source>
        <dbReference type="ARBA" id="ARBA00022578"/>
    </source>
</evidence>
<comment type="similarity">
    <text evidence="1">In the C-terminal section; belongs to the transposase 35 family.</text>
</comment>
<dbReference type="EMBL" id="SMKX01000065">
    <property type="protein sequence ID" value="TDD57801.1"/>
    <property type="molecule type" value="Genomic_DNA"/>
</dbReference>
<evidence type="ECO:0000259" key="7">
    <source>
        <dbReference type="Pfam" id="PF01385"/>
    </source>
</evidence>
<evidence type="ECO:0000313" key="11">
    <source>
        <dbReference type="Proteomes" id="UP000295124"/>
    </source>
</evidence>
<dbReference type="AlphaFoldDB" id="A0A4R4ZGR0"/>
<dbReference type="InterPro" id="IPR021027">
    <property type="entry name" value="Transposase_put_HTH"/>
</dbReference>
<comment type="caution">
    <text evidence="10">The sequence shown here is derived from an EMBL/GenBank/DDBJ whole genome shotgun (WGS) entry which is preliminary data.</text>
</comment>
<proteinExistence type="inferred from homology"/>
<dbReference type="OrthoDB" id="6230307at2"/>
<dbReference type="RefSeq" id="WP_132170335.1">
    <property type="nucleotide sequence ID" value="NZ_SMKX01000065.1"/>
</dbReference>
<keyword evidence="5" id="KW-0238">DNA-binding</keyword>
<feature type="domain" description="Probable transposase IS891/IS1136/IS1341" evidence="7">
    <location>
        <begin position="166"/>
        <end position="275"/>
    </location>
</feature>
<keyword evidence="11" id="KW-1185">Reference proteome</keyword>
<dbReference type="NCBIfam" id="NF040570">
    <property type="entry name" value="guided_TnpB"/>
    <property type="match status" value="1"/>
</dbReference>
<evidence type="ECO:0000256" key="6">
    <source>
        <dbReference type="ARBA" id="ARBA00023172"/>
    </source>
</evidence>
<dbReference type="GO" id="GO:0046872">
    <property type="term" value="F:metal ion binding"/>
    <property type="evidence" value="ECO:0007669"/>
    <property type="project" value="UniProtKB-KW"/>
</dbReference>
<name>A0A4R4ZGR0_9ACTN</name>
<keyword evidence="6" id="KW-0233">DNA recombination</keyword>
<dbReference type="InterPro" id="IPR001959">
    <property type="entry name" value="Transposase"/>
</dbReference>
<dbReference type="Pfam" id="PF07282">
    <property type="entry name" value="Cas12f1-like_TNB"/>
    <property type="match status" value="1"/>
</dbReference>
<evidence type="ECO:0000259" key="9">
    <source>
        <dbReference type="Pfam" id="PF12323"/>
    </source>
</evidence>
<evidence type="ECO:0000256" key="3">
    <source>
        <dbReference type="ARBA" id="ARBA00022723"/>
    </source>
</evidence>
<keyword evidence="3" id="KW-0479">Metal-binding</keyword>
<accession>A0A4R4ZGR0</accession>
<keyword evidence="4" id="KW-0862">Zinc</keyword>